<dbReference type="InterPro" id="IPR007481">
    <property type="entry name" value="SspB"/>
</dbReference>
<name>A0A7L5C1W0_9RHOB</name>
<keyword evidence="3" id="KW-1185">Reference proteome</keyword>
<reference evidence="2 3" key="1">
    <citation type="submission" date="2020-02" db="EMBL/GenBank/DDBJ databases">
        <title>complete genome sequence of Rhodobacteraceae bacterium.</title>
        <authorList>
            <person name="Park J."/>
            <person name="Kim Y.-S."/>
            <person name="Kim K.-H."/>
        </authorList>
    </citation>
    <scope>NUCLEOTIDE SEQUENCE [LARGE SCALE GENOMIC DNA]</scope>
    <source>
        <strain evidence="2 3">RR4-56</strain>
    </source>
</reference>
<dbReference type="InterPro" id="IPR036760">
    <property type="entry name" value="SspB-like_sf"/>
</dbReference>
<feature type="region of interest" description="Disordered" evidence="1">
    <location>
        <begin position="122"/>
        <end position="151"/>
    </location>
</feature>
<evidence type="ECO:0008006" key="4">
    <source>
        <dbReference type="Google" id="ProtNLM"/>
    </source>
</evidence>
<sequence>MRDEGLNYGQMMERALRGVMAEALAEVAAKGLPGDHHFYITFASTHGAARLPDWLREKYPDQITIVIQHEYDGLEVEPEGFRVRLSFSNRMADLYVPFDAVLTFVDPSVEFGLKFDATEIEPPDETEVEVEADPAPNSSADVVSLDKFRKP</sequence>
<dbReference type="AlphaFoldDB" id="A0A7L5C1W0"/>
<dbReference type="Gene3D" id="2.30.30.220">
    <property type="entry name" value="SspB-like"/>
    <property type="match status" value="1"/>
</dbReference>
<dbReference type="Pfam" id="PF04386">
    <property type="entry name" value="SspB"/>
    <property type="match status" value="1"/>
</dbReference>
<protein>
    <recommendedName>
        <fullName evidence="4">Stringent starvation protein B</fullName>
    </recommendedName>
</protein>
<evidence type="ECO:0000256" key="1">
    <source>
        <dbReference type="SAM" id="MobiDB-lite"/>
    </source>
</evidence>
<dbReference type="SUPFAM" id="SSF101738">
    <property type="entry name" value="SspB-like"/>
    <property type="match status" value="1"/>
</dbReference>
<dbReference type="RefSeq" id="WP_165099810.1">
    <property type="nucleotide sequence ID" value="NZ_CP049056.1"/>
</dbReference>
<evidence type="ECO:0000313" key="3">
    <source>
        <dbReference type="Proteomes" id="UP000503336"/>
    </source>
</evidence>
<proteinExistence type="predicted"/>
<dbReference type="EMBL" id="CP049056">
    <property type="protein sequence ID" value="QIE56486.1"/>
    <property type="molecule type" value="Genomic_DNA"/>
</dbReference>
<accession>A0A7L5C1W0</accession>
<dbReference type="KEGG" id="hdh:G5B40_14065"/>
<gene>
    <name evidence="2" type="ORF">G5B40_14065</name>
</gene>
<evidence type="ECO:0000313" key="2">
    <source>
        <dbReference type="EMBL" id="QIE56486.1"/>
    </source>
</evidence>
<dbReference type="Proteomes" id="UP000503336">
    <property type="component" value="Chromosome"/>
</dbReference>
<feature type="compositionally biased region" description="Acidic residues" evidence="1">
    <location>
        <begin position="122"/>
        <end position="132"/>
    </location>
</feature>
<organism evidence="2 3">
    <name type="scientific">Pikeienuella piscinae</name>
    <dbReference type="NCBI Taxonomy" id="2748098"/>
    <lineage>
        <taxon>Bacteria</taxon>
        <taxon>Pseudomonadati</taxon>
        <taxon>Pseudomonadota</taxon>
        <taxon>Alphaproteobacteria</taxon>
        <taxon>Rhodobacterales</taxon>
        <taxon>Paracoccaceae</taxon>
        <taxon>Pikeienuella</taxon>
    </lineage>
</organism>